<keyword evidence="4 11" id="KW-0479">Metal-binding</keyword>
<dbReference type="InterPro" id="IPR003583">
    <property type="entry name" value="Hlx-hairpin-Hlx_DNA-bd_motif"/>
</dbReference>
<dbReference type="EMBL" id="LSYU01000013">
    <property type="protein sequence ID" value="KXX66190.1"/>
    <property type="molecule type" value="Genomic_DNA"/>
</dbReference>
<feature type="binding site" evidence="11">
    <location>
        <position position="138"/>
    </location>
    <ligand>
        <name>NAD(+)</name>
        <dbReference type="ChEBI" id="CHEBI:57540"/>
    </ligand>
</feature>
<dbReference type="Gene3D" id="3.30.470.30">
    <property type="entry name" value="DNA ligase/mRNA capping enzyme"/>
    <property type="match status" value="1"/>
</dbReference>
<sequence>MNPPDSARARAEALRAELLHHNYRYYVLDDPEIPDDAYDRLLRELQALEAEYPELVGPDSPTQRVGAEPLAAFAEVEHRLPMLSLDNAKSAEELAAFTVRVGRALGREAVDFVAEPKLDGLAINLTYEDGVLSRAATRGDGRRGEDVTAQVRTVRSVPLRLRGADWPRLLEVRGEIVLPTAGFARLNARMRESGQRTFANPRNAAAGSLRQLDPAVTATRPLAFVCYGFGAVEGGPACATQYEMLQALRDWGLPLSPQLERVRGLDGCDAYQRRIGALREQLPYDIDGVVFKVDALADQQALGFVARAPRWAIAFKYPAQEALTRVEAVEFQVGRTGAVTPVARLAPVQVSGVTVANATLHNMDEVVRKDVRIGDTVYVRRAGDVIPEVVRVLVERRPADAEAVALPAHCPVCGADVVRPEGEAVARCSGGLYCPAQRKEALKHFASRRALDIEGLGDKLIDQLVERELVHGPADLFRLDQAQLAGLERMGEKSAANLIAALDRARSTDLARFIYALGIREVGESTARALARGFGSLDALITAREGDFVQRRGVRGIGPVTAAALAAALADAADPTSGVMPVDWLLGLGVRGLTQSRAETLVEHFGTLEALRAAGAEDLRAETRSLIEGIGPVVAAHIVAFFAQPHNREAIAALREVGVHWPEQGAAEADDAPVEPAARPLAGLTLVITGTLSRPRPEIKAWVESLGARVSSSLSGKTDYLLAGEAAGSKLARARDLGVEVLDEAGLEALIGGAG</sequence>
<dbReference type="HAMAP" id="MF_01588">
    <property type="entry name" value="DNA_ligase_A"/>
    <property type="match status" value="1"/>
</dbReference>
<dbReference type="Pfam" id="PF03119">
    <property type="entry name" value="DNA_ligase_ZBD"/>
    <property type="match status" value="1"/>
</dbReference>
<dbReference type="Gene3D" id="1.10.150.20">
    <property type="entry name" value="5' to 3' exonuclease, C-terminal subdomain"/>
    <property type="match status" value="3"/>
</dbReference>
<keyword evidence="5 11" id="KW-0227">DNA damage</keyword>
<proteinExistence type="inferred from homology"/>
<keyword evidence="15" id="KW-1185">Reference proteome</keyword>
<dbReference type="NCBIfam" id="NF005932">
    <property type="entry name" value="PRK07956.1"/>
    <property type="match status" value="1"/>
</dbReference>
<dbReference type="Gene3D" id="1.10.287.610">
    <property type="entry name" value="Helix hairpin bin"/>
    <property type="match status" value="1"/>
</dbReference>
<dbReference type="Gene3D" id="6.20.10.30">
    <property type="match status" value="1"/>
</dbReference>
<name>A0ABR5VL49_MARGR</name>
<reference evidence="14 15" key="1">
    <citation type="submission" date="2016-02" db="EMBL/GenBank/DDBJ databases">
        <title>Genome sequence of Marichromatium gracile YL-28, a purple sulfur bacterium.</title>
        <authorList>
            <person name="Zhao C."/>
            <person name="Hong X."/>
            <person name="Chen S."/>
            <person name="Yang S."/>
        </authorList>
    </citation>
    <scope>NUCLEOTIDE SEQUENCE [LARGE SCALE GENOMIC DNA]</scope>
    <source>
        <strain evidence="14 15">YL28</strain>
    </source>
</reference>
<feature type="binding site" evidence="11">
    <location>
        <begin position="84"/>
        <end position="85"/>
    </location>
    <ligand>
        <name>NAD(+)</name>
        <dbReference type="ChEBI" id="CHEBI:57540"/>
    </ligand>
</feature>
<dbReference type="Pfam" id="PF03120">
    <property type="entry name" value="OB_DNA_ligase"/>
    <property type="match status" value="1"/>
</dbReference>
<evidence type="ECO:0000256" key="11">
    <source>
        <dbReference type="HAMAP-Rule" id="MF_01588"/>
    </source>
</evidence>
<feature type="binding site" evidence="11">
    <location>
        <position position="434"/>
    </location>
    <ligand>
        <name>Zn(2+)</name>
        <dbReference type="ChEBI" id="CHEBI:29105"/>
    </ligand>
</feature>
<feature type="domain" description="BRCT" evidence="13">
    <location>
        <begin position="676"/>
        <end position="747"/>
    </location>
</feature>
<dbReference type="SMART" id="SM00292">
    <property type="entry name" value="BRCT"/>
    <property type="match status" value="1"/>
</dbReference>
<evidence type="ECO:0000256" key="8">
    <source>
        <dbReference type="ARBA" id="ARBA00023027"/>
    </source>
</evidence>
<keyword evidence="3 11" id="KW-0235">DNA replication</keyword>
<keyword evidence="6 11" id="KW-0862">Zinc</keyword>
<keyword evidence="7 11" id="KW-0460">Magnesium</keyword>
<dbReference type="InterPro" id="IPR001357">
    <property type="entry name" value="BRCT_dom"/>
</dbReference>
<dbReference type="InterPro" id="IPR033136">
    <property type="entry name" value="DNA_ligase_CS"/>
</dbReference>
<evidence type="ECO:0000256" key="1">
    <source>
        <dbReference type="ARBA" id="ARBA00004067"/>
    </source>
</evidence>
<dbReference type="InterPro" id="IPR013840">
    <property type="entry name" value="DNAligase_N"/>
</dbReference>
<protein>
    <recommendedName>
        <fullName evidence="11 12">DNA ligase</fullName>
        <ecNumber evidence="11 12">6.5.1.2</ecNumber>
    </recommendedName>
    <alternativeName>
        <fullName evidence="11">Polydeoxyribonucleotide synthase [NAD(+)]</fullName>
    </alternativeName>
</protein>
<dbReference type="Pfam" id="PF12826">
    <property type="entry name" value="HHH_2"/>
    <property type="match status" value="2"/>
</dbReference>
<feature type="binding site" evidence="11">
    <location>
        <position position="410"/>
    </location>
    <ligand>
        <name>Zn(2+)</name>
        <dbReference type="ChEBI" id="CHEBI:29105"/>
    </ligand>
</feature>
<dbReference type="PROSITE" id="PS01056">
    <property type="entry name" value="DNA_LIGASE_N2"/>
    <property type="match status" value="1"/>
</dbReference>
<gene>
    <name evidence="11" type="primary">ligA</name>
    <name evidence="14" type="ORF">AY586_06360</name>
</gene>
<keyword evidence="11" id="KW-0464">Manganese</keyword>
<dbReference type="InterPro" id="IPR036420">
    <property type="entry name" value="BRCT_dom_sf"/>
</dbReference>
<dbReference type="CDD" id="cd17748">
    <property type="entry name" value="BRCT_DNA_ligase_like"/>
    <property type="match status" value="1"/>
</dbReference>
<evidence type="ECO:0000256" key="6">
    <source>
        <dbReference type="ARBA" id="ARBA00022833"/>
    </source>
</evidence>
<dbReference type="PANTHER" id="PTHR23389">
    <property type="entry name" value="CHROMOSOME TRANSMISSION FIDELITY FACTOR 18"/>
    <property type="match status" value="1"/>
</dbReference>
<evidence type="ECO:0000256" key="4">
    <source>
        <dbReference type="ARBA" id="ARBA00022723"/>
    </source>
</evidence>
<dbReference type="InterPro" id="IPR013839">
    <property type="entry name" value="DNAligase_adenylation"/>
</dbReference>
<dbReference type="SMART" id="SM00278">
    <property type="entry name" value="HhH1"/>
    <property type="match status" value="5"/>
</dbReference>
<dbReference type="Pfam" id="PF01653">
    <property type="entry name" value="DNA_ligase_aden"/>
    <property type="match status" value="1"/>
</dbReference>
<evidence type="ECO:0000256" key="5">
    <source>
        <dbReference type="ARBA" id="ARBA00022763"/>
    </source>
</evidence>
<evidence type="ECO:0000313" key="15">
    <source>
        <dbReference type="Proteomes" id="UP000075766"/>
    </source>
</evidence>
<comment type="catalytic activity">
    <reaction evidence="10 11 12">
        <text>NAD(+) + (deoxyribonucleotide)n-3'-hydroxyl + 5'-phospho-(deoxyribonucleotide)m = (deoxyribonucleotide)n+m + AMP + beta-nicotinamide D-nucleotide.</text>
        <dbReference type="EC" id="6.5.1.2"/>
    </reaction>
</comment>
<feature type="binding site" evidence="11">
    <location>
        <position position="316"/>
    </location>
    <ligand>
        <name>NAD(+)</name>
        <dbReference type="ChEBI" id="CHEBI:57540"/>
    </ligand>
</feature>
<dbReference type="SUPFAM" id="SSF47781">
    <property type="entry name" value="RuvA domain 2-like"/>
    <property type="match status" value="2"/>
</dbReference>
<feature type="binding site" evidence="11">
    <location>
        <position position="115"/>
    </location>
    <ligand>
        <name>NAD(+)</name>
        <dbReference type="ChEBI" id="CHEBI:57540"/>
    </ligand>
</feature>
<dbReference type="RefSeq" id="WP_062271715.1">
    <property type="nucleotide sequence ID" value="NZ_LSYU01000013.1"/>
</dbReference>
<dbReference type="EC" id="6.5.1.2" evidence="11 12"/>
<dbReference type="InterPro" id="IPR018239">
    <property type="entry name" value="DNA_ligase_AS"/>
</dbReference>
<dbReference type="InterPro" id="IPR012340">
    <property type="entry name" value="NA-bd_OB-fold"/>
</dbReference>
<keyword evidence="9 11" id="KW-0234">DNA repair</keyword>
<dbReference type="SUPFAM" id="SSF56091">
    <property type="entry name" value="DNA ligase/mRNA capping enzyme, catalytic domain"/>
    <property type="match status" value="1"/>
</dbReference>
<dbReference type="InterPro" id="IPR001679">
    <property type="entry name" value="DNA_ligase"/>
</dbReference>
<comment type="similarity">
    <text evidence="11">Belongs to the NAD-dependent DNA ligase family. LigA subfamily.</text>
</comment>
<dbReference type="NCBIfam" id="TIGR00575">
    <property type="entry name" value="dnlj"/>
    <property type="match status" value="1"/>
</dbReference>
<dbReference type="PANTHER" id="PTHR23389:SF9">
    <property type="entry name" value="DNA LIGASE"/>
    <property type="match status" value="1"/>
</dbReference>
<dbReference type="InterPro" id="IPR010994">
    <property type="entry name" value="RuvA_2-like"/>
</dbReference>
<feature type="active site" description="N6-AMP-lysine intermediate" evidence="11">
    <location>
        <position position="117"/>
    </location>
</feature>
<dbReference type="GO" id="GO:0016874">
    <property type="term" value="F:ligase activity"/>
    <property type="evidence" value="ECO:0007669"/>
    <property type="project" value="UniProtKB-KW"/>
</dbReference>
<dbReference type="Gene3D" id="3.40.50.10190">
    <property type="entry name" value="BRCT domain"/>
    <property type="match status" value="1"/>
</dbReference>
<dbReference type="Proteomes" id="UP000075766">
    <property type="component" value="Unassembled WGS sequence"/>
</dbReference>
<evidence type="ECO:0000256" key="2">
    <source>
        <dbReference type="ARBA" id="ARBA00022598"/>
    </source>
</evidence>
<dbReference type="Gene3D" id="2.40.50.140">
    <property type="entry name" value="Nucleic acid-binding proteins"/>
    <property type="match status" value="1"/>
</dbReference>
<feature type="binding site" evidence="11">
    <location>
        <position position="175"/>
    </location>
    <ligand>
        <name>NAD(+)</name>
        <dbReference type="ChEBI" id="CHEBI:57540"/>
    </ligand>
</feature>
<dbReference type="PROSITE" id="PS50172">
    <property type="entry name" value="BRCT"/>
    <property type="match status" value="1"/>
</dbReference>
<comment type="caution">
    <text evidence="14">The sequence shown here is derived from an EMBL/GenBank/DDBJ whole genome shotgun (WGS) entry which is preliminary data.</text>
</comment>
<dbReference type="InterPro" id="IPR041663">
    <property type="entry name" value="DisA/LigA_HHH"/>
</dbReference>
<feature type="binding site" evidence="11">
    <location>
        <position position="292"/>
    </location>
    <ligand>
        <name>NAD(+)</name>
        <dbReference type="ChEBI" id="CHEBI:57540"/>
    </ligand>
</feature>
<evidence type="ECO:0000256" key="7">
    <source>
        <dbReference type="ARBA" id="ARBA00022842"/>
    </source>
</evidence>
<keyword evidence="8 11" id="KW-0520">NAD</keyword>
<evidence type="ECO:0000259" key="13">
    <source>
        <dbReference type="PROSITE" id="PS50172"/>
    </source>
</evidence>
<dbReference type="Pfam" id="PF14520">
    <property type="entry name" value="HHH_5"/>
    <property type="match status" value="1"/>
</dbReference>
<dbReference type="PIRSF" id="PIRSF001604">
    <property type="entry name" value="LigA"/>
    <property type="match status" value="1"/>
</dbReference>
<feature type="binding site" evidence="11">
    <location>
        <position position="413"/>
    </location>
    <ligand>
        <name>Zn(2+)</name>
        <dbReference type="ChEBI" id="CHEBI:29105"/>
    </ligand>
</feature>
<dbReference type="SUPFAM" id="SSF52113">
    <property type="entry name" value="BRCT domain"/>
    <property type="match status" value="1"/>
</dbReference>
<dbReference type="InterPro" id="IPR004150">
    <property type="entry name" value="NAD_DNA_ligase_OB"/>
</dbReference>
<organism evidence="14 15">
    <name type="scientific">Marichromatium gracile</name>
    <name type="common">Chromatium gracile</name>
    <dbReference type="NCBI Taxonomy" id="1048"/>
    <lineage>
        <taxon>Bacteria</taxon>
        <taxon>Pseudomonadati</taxon>
        <taxon>Pseudomonadota</taxon>
        <taxon>Gammaproteobacteria</taxon>
        <taxon>Chromatiales</taxon>
        <taxon>Chromatiaceae</taxon>
        <taxon>Marichromatium</taxon>
    </lineage>
</organism>
<accession>A0ABR5VL49</accession>
<evidence type="ECO:0000313" key="14">
    <source>
        <dbReference type="EMBL" id="KXX66190.1"/>
    </source>
</evidence>
<dbReference type="PROSITE" id="PS01055">
    <property type="entry name" value="DNA_LIGASE_N1"/>
    <property type="match status" value="1"/>
</dbReference>
<feature type="binding site" evidence="11">
    <location>
        <begin position="35"/>
        <end position="39"/>
    </location>
    <ligand>
        <name>NAD(+)</name>
        <dbReference type="ChEBI" id="CHEBI:57540"/>
    </ligand>
</feature>
<dbReference type="CDD" id="cd00114">
    <property type="entry name" value="LIGANc"/>
    <property type="match status" value="1"/>
</dbReference>
<dbReference type="SUPFAM" id="SSF50249">
    <property type="entry name" value="Nucleic acid-binding proteins"/>
    <property type="match status" value="1"/>
</dbReference>
<evidence type="ECO:0000256" key="3">
    <source>
        <dbReference type="ARBA" id="ARBA00022705"/>
    </source>
</evidence>
<evidence type="ECO:0000256" key="10">
    <source>
        <dbReference type="ARBA" id="ARBA00034005"/>
    </source>
</evidence>
<keyword evidence="2 11" id="KW-0436">Ligase</keyword>
<comment type="cofactor">
    <cofactor evidence="11">
        <name>Mg(2+)</name>
        <dbReference type="ChEBI" id="CHEBI:18420"/>
    </cofactor>
    <cofactor evidence="11">
        <name>Mn(2+)</name>
        <dbReference type="ChEBI" id="CHEBI:29035"/>
    </cofactor>
</comment>
<dbReference type="Pfam" id="PF00533">
    <property type="entry name" value="BRCT"/>
    <property type="match status" value="1"/>
</dbReference>
<comment type="function">
    <text evidence="1 11">DNA ligase that catalyzes the formation of phosphodiester linkages between 5'-phosphoryl and 3'-hydroxyl groups in double-stranded DNA using NAD as a coenzyme and as the energy source for the reaction. It is essential for DNA replication and repair of damaged DNA.</text>
</comment>
<dbReference type="InterPro" id="IPR004149">
    <property type="entry name" value="Znf_DNAligase_C4"/>
</dbReference>
<evidence type="ECO:0000256" key="12">
    <source>
        <dbReference type="RuleBase" id="RU000618"/>
    </source>
</evidence>
<dbReference type="SMART" id="SM00532">
    <property type="entry name" value="LIGANc"/>
    <property type="match status" value="1"/>
</dbReference>
<evidence type="ECO:0000256" key="9">
    <source>
        <dbReference type="ARBA" id="ARBA00023204"/>
    </source>
</evidence>
<comment type="caution">
    <text evidence="11">Lacks conserved residue(s) required for the propagation of feature annotation.</text>
</comment>